<dbReference type="STRING" id="1685378.AVO44_07830"/>
<organism evidence="2 3">
    <name type="scientific">Ruegeria profundi</name>
    <dbReference type="NCBI Taxonomy" id="1685378"/>
    <lineage>
        <taxon>Bacteria</taxon>
        <taxon>Pseudomonadati</taxon>
        <taxon>Pseudomonadota</taxon>
        <taxon>Alphaproteobacteria</taxon>
        <taxon>Rhodobacterales</taxon>
        <taxon>Roseobacteraceae</taxon>
        <taxon>Ruegeria</taxon>
    </lineage>
</organism>
<keyword evidence="3" id="KW-1185">Reference proteome</keyword>
<dbReference type="PANTHER" id="PTHR43798">
    <property type="entry name" value="MONOACYLGLYCEROL LIPASE"/>
    <property type="match status" value="1"/>
</dbReference>
<reference evidence="3" key="1">
    <citation type="submission" date="2015-12" db="EMBL/GenBank/DDBJ databases">
        <authorList>
            <person name="Zhang G."/>
            <person name="Stingl U."/>
        </authorList>
    </citation>
    <scope>NUCLEOTIDE SEQUENCE [LARGE SCALE GENOMIC DNA]</scope>
    <source>
        <strain evidence="3">ZGT108</strain>
    </source>
</reference>
<dbReference type="GO" id="GO:0047372">
    <property type="term" value="F:monoacylglycerol lipase activity"/>
    <property type="evidence" value="ECO:0007669"/>
    <property type="project" value="TreeGrafter"/>
</dbReference>
<comment type="caution">
    <text evidence="2">The sequence shown here is derived from an EMBL/GenBank/DDBJ whole genome shotgun (WGS) entry which is preliminary data.</text>
</comment>
<dbReference type="InterPro" id="IPR000073">
    <property type="entry name" value="AB_hydrolase_1"/>
</dbReference>
<evidence type="ECO:0000313" key="2">
    <source>
        <dbReference type="EMBL" id="KUJ80065.1"/>
    </source>
</evidence>
<dbReference type="Gene3D" id="3.40.50.1820">
    <property type="entry name" value="alpha/beta hydrolase"/>
    <property type="match status" value="1"/>
</dbReference>
<dbReference type="SUPFAM" id="SSF53474">
    <property type="entry name" value="alpha/beta-Hydrolases"/>
    <property type="match status" value="1"/>
</dbReference>
<protein>
    <recommendedName>
        <fullName evidence="1">AB hydrolase-1 domain-containing protein</fullName>
    </recommendedName>
</protein>
<accession>A0A0X3TWI4</accession>
<gene>
    <name evidence="2" type="ORF">AVO44_07830</name>
</gene>
<dbReference type="Proteomes" id="UP000053690">
    <property type="component" value="Unassembled WGS sequence"/>
</dbReference>
<proteinExistence type="predicted"/>
<dbReference type="EMBL" id="LQBP01000003">
    <property type="protein sequence ID" value="KUJ80065.1"/>
    <property type="molecule type" value="Genomic_DNA"/>
</dbReference>
<evidence type="ECO:0000259" key="1">
    <source>
        <dbReference type="Pfam" id="PF12697"/>
    </source>
</evidence>
<dbReference type="InterPro" id="IPR029058">
    <property type="entry name" value="AB_hydrolase_fold"/>
</dbReference>
<dbReference type="AlphaFoldDB" id="A0A0X3TWI4"/>
<dbReference type="GO" id="GO:0016020">
    <property type="term" value="C:membrane"/>
    <property type="evidence" value="ECO:0007669"/>
    <property type="project" value="TreeGrafter"/>
</dbReference>
<feature type="domain" description="AB hydrolase-1" evidence="1">
    <location>
        <begin position="29"/>
        <end position="279"/>
    </location>
</feature>
<dbReference type="Pfam" id="PF12697">
    <property type="entry name" value="Abhydrolase_6"/>
    <property type="match status" value="1"/>
</dbReference>
<dbReference type="PANTHER" id="PTHR43798:SF33">
    <property type="entry name" value="HYDROLASE, PUTATIVE (AFU_ORTHOLOGUE AFUA_2G14860)-RELATED"/>
    <property type="match status" value="1"/>
</dbReference>
<dbReference type="GO" id="GO:0046464">
    <property type="term" value="P:acylglycerol catabolic process"/>
    <property type="evidence" value="ECO:0007669"/>
    <property type="project" value="TreeGrafter"/>
</dbReference>
<dbReference type="PRINTS" id="PR00111">
    <property type="entry name" value="ABHYDROLASE"/>
</dbReference>
<name>A0A0X3TWI4_9RHOB</name>
<sequence>MDICDDAMPRIEIDGTKLHYQQIGSGSNLLLVHGLFSSIGFWWGPLAFTLAKNHRVTALDLRGHGLSGMTQRGYSANDLAKDILALADHLGLRDIHVVGHSYGGAIALAAALQARDKIIRITLADAWVPALQAQTYTPNLRKWSALKEKLKLKGLQGEGDWPMVAMAFLEEIAEAPDDTLANMQRGQYGRGWMPTKHNSNAIRRWRRLMATTHAWKEFYATSVLTSAALRKLETPVHIIYGKKSGYHQTRDALLKHLPNATNHEVSGGHYFPLLQPRGLTDLIANPPKTAAPSVQFHSRRELVDQSMEYDRG</sequence>
<dbReference type="InterPro" id="IPR050266">
    <property type="entry name" value="AB_hydrolase_sf"/>
</dbReference>
<evidence type="ECO:0000313" key="3">
    <source>
        <dbReference type="Proteomes" id="UP000053690"/>
    </source>
</evidence>